<comment type="caution">
    <text evidence="1">The sequence shown here is derived from an EMBL/GenBank/DDBJ whole genome shotgun (WGS) entry which is preliminary data.</text>
</comment>
<accession>A0ABN7NTH7</accession>
<feature type="non-terminal residue" evidence="1">
    <location>
        <position position="1"/>
    </location>
</feature>
<organism evidence="1 2">
    <name type="scientific">Timema podura</name>
    <name type="common">Walking stick</name>
    <dbReference type="NCBI Taxonomy" id="61482"/>
    <lineage>
        <taxon>Eukaryota</taxon>
        <taxon>Metazoa</taxon>
        <taxon>Ecdysozoa</taxon>
        <taxon>Arthropoda</taxon>
        <taxon>Hexapoda</taxon>
        <taxon>Insecta</taxon>
        <taxon>Pterygota</taxon>
        <taxon>Neoptera</taxon>
        <taxon>Polyneoptera</taxon>
        <taxon>Phasmatodea</taxon>
        <taxon>Timematodea</taxon>
        <taxon>Timematoidea</taxon>
        <taxon>Timematidae</taxon>
        <taxon>Timema</taxon>
    </lineage>
</organism>
<name>A0ABN7NTH7_TIMPD</name>
<evidence type="ECO:0000313" key="1">
    <source>
        <dbReference type="EMBL" id="CAG2056892.1"/>
    </source>
</evidence>
<dbReference type="EMBL" id="CAJPIN010004544">
    <property type="protein sequence ID" value="CAG2056892.1"/>
    <property type="molecule type" value="Genomic_DNA"/>
</dbReference>
<evidence type="ECO:0000313" key="2">
    <source>
        <dbReference type="Proteomes" id="UP001153148"/>
    </source>
</evidence>
<dbReference type="Proteomes" id="UP001153148">
    <property type="component" value="Unassembled WGS sequence"/>
</dbReference>
<protein>
    <submittedName>
        <fullName evidence="1">Uncharacterized protein</fullName>
    </submittedName>
</protein>
<keyword evidence="2" id="KW-1185">Reference proteome</keyword>
<proteinExistence type="predicted"/>
<gene>
    <name evidence="1" type="ORF">TPAB3V08_LOCUS3875</name>
</gene>
<reference evidence="1" key="1">
    <citation type="submission" date="2021-03" db="EMBL/GenBank/DDBJ databases">
        <authorList>
            <person name="Tran Van P."/>
        </authorList>
    </citation>
    <scope>NUCLEOTIDE SEQUENCE</scope>
</reference>
<sequence>EIIFQWGQHKSSANKTSSAEEEFNRDTSRSQSVHVLWIIPKQRHKIISGQTLLLTNWFKDIASPVDTPLLHHVADQLLIDRPVGGEAWRERCRVGSGGHTPLEGKGLHMCTGDFFDAVYMLQAQRKGIDNYHCQQKIM</sequence>